<organism evidence="1 2">
    <name type="scientific">Mycena rosella</name>
    <name type="common">Pink bonnet</name>
    <name type="synonym">Agaricus rosellus</name>
    <dbReference type="NCBI Taxonomy" id="1033263"/>
    <lineage>
        <taxon>Eukaryota</taxon>
        <taxon>Fungi</taxon>
        <taxon>Dikarya</taxon>
        <taxon>Basidiomycota</taxon>
        <taxon>Agaricomycotina</taxon>
        <taxon>Agaricomycetes</taxon>
        <taxon>Agaricomycetidae</taxon>
        <taxon>Agaricales</taxon>
        <taxon>Marasmiineae</taxon>
        <taxon>Mycenaceae</taxon>
        <taxon>Mycena</taxon>
    </lineage>
</organism>
<keyword evidence="2" id="KW-1185">Reference proteome</keyword>
<proteinExistence type="predicted"/>
<dbReference type="Proteomes" id="UP001221757">
    <property type="component" value="Unassembled WGS sequence"/>
</dbReference>
<gene>
    <name evidence="1" type="ORF">B0H17DRAFT_1142140</name>
</gene>
<sequence length="427" mass="48213">MVDLHKITEPKLLDKLYVTPLAGYIFVGVHNSSSLYSVQDVTSGALRALTKKSAENAAQVATTMHTGSAVNGRVWTASLPPVTARLFFEADAKTARAGVPLTGPVPPERGVEGKTVYQEGRAPRNQRRRRYILAAVVPFNDVDRGFDEGSLKHPPWQLEWFKPELESQVDPSNCLRPRNKIQLTVRVTVRSVPPIALRSWLWPSAYHRTVKHRSSPQNGTMDWAVCTLSSQYRSSSRRAVLKFDLDGADKDNAKLAWFKQLRIFQKFELDLQQLLTILEPFARAVQCPEGLELNVGDVWKFYVAITVVEHDLFKEDTISFPPAVRDEVCSIVNQRFDSMINGPREDRYFSGFYLDSGTSTSFKLRRRPYHQVSGTTTSATSAKCCATIPMNYFENVALPVNVFHFKSKHRASANWIFCFGLGKTWHT</sequence>
<evidence type="ECO:0000313" key="2">
    <source>
        <dbReference type="Proteomes" id="UP001221757"/>
    </source>
</evidence>
<protein>
    <submittedName>
        <fullName evidence="1">Uncharacterized protein</fullName>
    </submittedName>
</protein>
<name>A0AAD7CXY7_MYCRO</name>
<dbReference type="EMBL" id="JARKIE010000187">
    <property type="protein sequence ID" value="KAJ7669579.1"/>
    <property type="molecule type" value="Genomic_DNA"/>
</dbReference>
<reference evidence="1" key="1">
    <citation type="submission" date="2023-03" db="EMBL/GenBank/DDBJ databases">
        <title>Massive genome expansion in bonnet fungi (Mycena s.s.) driven by repeated elements and novel gene families across ecological guilds.</title>
        <authorList>
            <consortium name="Lawrence Berkeley National Laboratory"/>
            <person name="Harder C.B."/>
            <person name="Miyauchi S."/>
            <person name="Viragh M."/>
            <person name="Kuo A."/>
            <person name="Thoen E."/>
            <person name="Andreopoulos B."/>
            <person name="Lu D."/>
            <person name="Skrede I."/>
            <person name="Drula E."/>
            <person name="Henrissat B."/>
            <person name="Morin E."/>
            <person name="Kohler A."/>
            <person name="Barry K."/>
            <person name="LaButti K."/>
            <person name="Morin E."/>
            <person name="Salamov A."/>
            <person name="Lipzen A."/>
            <person name="Mereny Z."/>
            <person name="Hegedus B."/>
            <person name="Baldrian P."/>
            <person name="Stursova M."/>
            <person name="Weitz H."/>
            <person name="Taylor A."/>
            <person name="Grigoriev I.V."/>
            <person name="Nagy L.G."/>
            <person name="Martin F."/>
            <person name="Kauserud H."/>
        </authorList>
    </citation>
    <scope>NUCLEOTIDE SEQUENCE</scope>
    <source>
        <strain evidence="1">CBHHK067</strain>
    </source>
</reference>
<accession>A0AAD7CXY7</accession>
<comment type="caution">
    <text evidence="1">The sequence shown here is derived from an EMBL/GenBank/DDBJ whole genome shotgun (WGS) entry which is preliminary data.</text>
</comment>
<dbReference type="AlphaFoldDB" id="A0AAD7CXY7"/>
<evidence type="ECO:0000313" key="1">
    <source>
        <dbReference type="EMBL" id="KAJ7669579.1"/>
    </source>
</evidence>